<proteinExistence type="inferred from homology"/>
<dbReference type="GO" id="GO:0009396">
    <property type="term" value="P:folic acid-containing compound biosynthetic process"/>
    <property type="evidence" value="ECO:0007669"/>
    <property type="project" value="TreeGrafter"/>
</dbReference>
<dbReference type="Pfam" id="PF01812">
    <property type="entry name" value="5-FTHF_cyc-lig"/>
    <property type="match status" value="1"/>
</dbReference>
<sequence>MTTINIQAVRQTITAQRKLLDPDRALAHAIAIKDKLIKLPCYHHAKKVGLYMSYGGEVDTSLLIKDALARHKQVYLPILHHLHGPALLFAPFNEETHLKYNKFHIHEPVSAFSKRIKPKNLDLVITPLVAFDTNCARVGMGSGYYDRSFAFIDHSRQWQHPKLIGLAYEFQKIEDCNPNAWDIPLHNIVTEKTLYTK</sequence>
<dbReference type="InterPro" id="IPR024185">
    <property type="entry name" value="FTHF_cligase-like_sf"/>
</dbReference>
<keyword evidence="3" id="KW-0067">ATP-binding</keyword>
<protein>
    <submittedName>
        <fullName evidence="4">5-formyltetrahydrofolate cyclo-ligase</fullName>
        <ecNumber evidence="4">6.3.3.2</ecNumber>
    </submittedName>
</protein>
<keyword evidence="4" id="KW-0436">Ligase</keyword>
<dbReference type="PANTHER" id="PTHR23407:SF1">
    <property type="entry name" value="5-FORMYLTETRAHYDROFOLATE CYCLO-LIGASE"/>
    <property type="match status" value="1"/>
</dbReference>
<dbReference type="PIRSF" id="PIRSF006806">
    <property type="entry name" value="FTHF_cligase"/>
    <property type="match status" value="1"/>
</dbReference>
<evidence type="ECO:0000256" key="1">
    <source>
        <dbReference type="ARBA" id="ARBA00010638"/>
    </source>
</evidence>
<dbReference type="Gene3D" id="3.40.50.10420">
    <property type="entry name" value="NagB/RpiA/CoA transferase-like"/>
    <property type="match status" value="1"/>
</dbReference>
<dbReference type="InterPro" id="IPR002698">
    <property type="entry name" value="FTHF_cligase"/>
</dbReference>
<evidence type="ECO:0000256" key="2">
    <source>
        <dbReference type="ARBA" id="ARBA00022741"/>
    </source>
</evidence>
<gene>
    <name evidence="4" type="ORF">MNBD_GAMMA12-753</name>
</gene>
<dbReference type="InterPro" id="IPR037171">
    <property type="entry name" value="NagB/RpiA_transferase-like"/>
</dbReference>
<evidence type="ECO:0000313" key="4">
    <source>
        <dbReference type="EMBL" id="VAW75044.1"/>
    </source>
</evidence>
<evidence type="ECO:0000256" key="3">
    <source>
        <dbReference type="ARBA" id="ARBA00022840"/>
    </source>
</evidence>
<dbReference type="AlphaFoldDB" id="A0A3B0Z191"/>
<accession>A0A3B0Z191</accession>
<dbReference type="EC" id="6.3.3.2" evidence="4"/>
<dbReference type="NCBIfam" id="TIGR02727">
    <property type="entry name" value="MTHFS_bact"/>
    <property type="match status" value="1"/>
</dbReference>
<reference evidence="4" key="1">
    <citation type="submission" date="2018-06" db="EMBL/GenBank/DDBJ databases">
        <authorList>
            <person name="Zhirakovskaya E."/>
        </authorList>
    </citation>
    <scope>NUCLEOTIDE SEQUENCE</scope>
</reference>
<dbReference type="SUPFAM" id="SSF100950">
    <property type="entry name" value="NagB/RpiA/CoA transferase-like"/>
    <property type="match status" value="1"/>
</dbReference>
<dbReference type="GO" id="GO:0030272">
    <property type="term" value="F:5-formyltetrahydrofolate cyclo-ligase activity"/>
    <property type="evidence" value="ECO:0007669"/>
    <property type="project" value="UniProtKB-EC"/>
</dbReference>
<name>A0A3B0Z191_9ZZZZ</name>
<dbReference type="EMBL" id="UOFL01000073">
    <property type="protein sequence ID" value="VAW75044.1"/>
    <property type="molecule type" value="Genomic_DNA"/>
</dbReference>
<keyword evidence="2" id="KW-0547">Nucleotide-binding</keyword>
<dbReference type="GO" id="GO:0005524">
    <property type="term" value="F:ATP binding"/>
    <property type="evidence" value="ECO:0007669"/>
    <property type="project" value="UniProtKB-KW"/>
</dbReference>
<organism evidence="4">
    <name type="scientific">hydrothermal vent metagenome</name>
    <dbReference type="NCBI Taxonomy" id="652676"/>
    <lineage>
        <taxon>unclassified sequences</taxon>
        <taxon>metagenomes</taxon>
        <taxon>ecological metagenomes</taxon>
    </lineage>
</organism>
<dbReference type="GO" id="GO:0035999">
    <property type="term" value="P:tetrahydrofolate interconversion"/>
    <property type="evidence" value="ECO:0007669"/>
    <property type="project" value="TreeGrafter"/>
</dbReference>
<comment type="similarity">
    <text evidence="1">Belongs to the 5-formyltetrahydrofolate cyclo-ligase family.</text>
</comment>
<dbReference type="PANTHER" id="PTHR23407">
    <property type="entry name" value="ATPASE INHIBITOR/5-FORMYLTETRAHYDROFOLATE CYCLO-LIGASE"/>
    <property type="match status" value="1"/>
</dbReference>